<dbReference type="InterPro" id="IPR012507">
    <property type="entry name" value="YibE_F"/>
</dbReference>
<feature type="transmembrane region" description="Helical" evidence="1">
    <location>
        <begin position="116"/>
        <end position="132"/>
    </location>
</feature>
<dbReference type="Pfam" id="PF07907">
    <property type="entry name" value="YibE_F"/>
    <property type="match status" value="1"/>
</dbReference>
<feature type="transmembrane region" description="Helical" evidence="1">
    <location>
        <begin position="194"/>
        <end position="216"/>
    </location>
</feature>
<dbReference type="PANTHER" id="PTHR41771">
    <property type="entry name" value="MEMBRANE PROTEIN-RELATED"/>
    <property type="match status" value="1"/>
</dbReference>
<evidence type="ECO:0000256" key="1">
    <source>
        <dbReference type="SAM" id="Phobius"/>
    </source>
</evidence>
<evidence type="ECO:0000313" key="3">
    <source>
        <dbReference type="Proteomes" id="UP000254879"/>
    </source>
</evidence>
<sequence>MKKLVLLASVFVIILLLLNNYSPKYDIARVNHTKILKENTVTDTMKNKDTIYQQQVIGTLTTGKYKGSKIELFHKYSASSAFDYKISKPSKIFVKVNKTSKDKLLTGSIKGIKRDTTIILLFFVFIFLMLFIGKRQGLLSLLALASNICIILAAISLYLNTALKNLGFVNVFLIVILLCITSFLLILNGIHKKTFYLIALTLLSIGLTALVVYITMRATNEKGIYYESLEFVTLPPKNMFFVEILLGSVGAVVDIVITIFTSMLEISAKNPNMKIQVLRKSGFEIGKDIMGAMTNILLFVYLVGSIPMILLLLRNGLDISFAFQLNLSLELIRALTGGIAVVISIPLTIYISAWILDKEGNKL</sequence>
<dbReference type="PANTHER" id="PTHR41771:SF1">
    <property type="entry name" value="MEMBRANE PROTEIN"/>
    <property type="match status" value="1"/>
</dbReference>
<dbReference type="EMBL" id="UGPG01000001">
    <property type="protein sequence ID" value="STY44342.1"/>
    <property type="molecule type" value="Genomic_DNA"/>
</dbReference>
<dbReference type="RefSeq" id="WP_115345943.1">
    <property type="nucleotide sequence ID" value="NZ_UGPG01000001.1"/>
</dbReference>
<accession>A0A378MG47</accession>
<dbReference type="Proteomes" id="UP000254879">
    <property type="component" value="Unassembled WGS sequence"/>
</dbReference>
<feature type="transmembrane region" description="Helical" evidence="1">
    <location>
        <begin position="332"/>
        <end position="356"/>
    </location>
</feature>
<keyword evidence="1" id="KW-0472">Membrane</keyword>
<feature type="transmembrane region" description="Helical" evidence="1">
    <location>
        <begin position="165"/>
        <end position="187"/>
    </location>
</feature>
<feature type="transmembrane region" description="Helical" evidence="1">
    <location>
        <begin position="244"/>
        <end position="268"/>
    </location>
</feature>
<gene>
    <name evidence="2" type="ORF">NCTC10815_01684</name>
</gene>
<name>A0A378MG47_LISGR</name>
<keyword evidence="1" id="KW-0812">Transmembrane</keyword>
<reference evidence="2 3" key="1">
    <citation type="submission" date="2018-06" db="EMBL/GenBank/DDBJ databases">
        <authorList>
            <consortium name="Pathogen Informatics"/>
            <person name="Doyle S."/>
        </authorList>
    </citation>
    <scope>NUCLEOTIDE SEQUENCE [LARGE SCALE GENOMIC DNA]</scope>
    <source>
        <strain evidence="3">NCTC 10815</strain>
    </source>
</reference>
<feature type="transmembrane region" description="Helical" evidence="1">
    <location>
        <begin position="289"/>
        <end position="312"/>
    </location>
</feature>
<protein>
    <submittedName>
        <fullName evidence="2">YibE/F-like protein</fullName>
    </submittedName>
</protein>
<feature type="transmembrane region" description="Helical" evidence="1">
    <location>
        <begin position="139"/>
        <end position="159"/>
    </location>
</feature>
<keyword evidence="1" id="KW-1133">Transmembrane helix</keyword>
<evidence type="ECO:0000313" key="2">
    <source>
        <dbReference type="EMBL" id="STY44342.1"/>
    </source>
</evidence>
<proteinExistence type="predicted"/>
<organism evidence="2 3">
    <name type="scientific">Listeria grayi</name>
    <name type="common">Listeria murrayi</name>
    <dbReference type="NCBI Taxonomy" id="1641"/>
    <lineage>
        <taxon>Bacteria</taxon>
        <taxon>Bacillati</taxon>
        <taxon>Bacillota</taxon>
        <taxon>Bacilli</taxon>
        <taxon>Bacillales</taxon>
        <taxon>Listeriaceae</taxon>
        <taxon>Listeria</taxon>
    </lineage>
</organism>
<dbReference type="AlphaFoldDB" id="A0A378MG47"/>